<name>A4S1F2_OSTLU</name>
<comment type="similarity">
    <text evidence="3">Belongs to the peptidase M50B family.</text>
</comment>
<keyword evidence="10" id="KW-0482">Metalloprotease</keyword>
<feature type="region of interest" description="Disordered" evidence="12">
    <location>
        <begin position="1"/>
        <end position="34"/>
    </location>
</feature>
<evidence type="ECO:0000256" key="13">
    <source>
        <dbReference type="SAM" id="Phobius"/>
    </source>
</evidence>
<evidence type="ECO:0000256" key="10">
    <source>
        <dbReference type="ARBA" id="ARBA00023049"/>
    </source>
</evidence>
<feature type="transmembrane region" description="Helical" evidence="13">
    <location>
        <begin position="254"/>
        <end position="274"/>
    </location>
</feature>
<keyword evidence="5 13" id="KW-0812">Transmembrane</keyword>
<evidence type="ECO:0000256" key="11">
    <source>
        <dbReference type="ARBA" id="ARBA00023136"/>
    </source>
</evidence>
<dbReference type="InterPro" id="IPR008915">
    <property type="entry name" value="Peptidase_M50"/>
</dbReference>
<evidence type="ECO:0000256" key="6">
    <source>
        <dbReference type="ARBA" id="ARBA00022723"/>
    </source>
</evidence>
<dbReference type="GeneID" id="5003242"/>
<evidence type="ECO:0000256" key="7">
    <source>
        <dbReference type="ARBA" id="ARBA00022801"/>
    </source>
</evidence>
<evidence type="ECO:0000256" key="2">
    <source>
        <dbReference type="ARBA" id="ARBA00004141"/>
    </source>
</evidence>
<keyword evidence="11 13" id="KW-0472">Membrane</keyword>
<dbReference type="GO" id="GO:0016020">
    <property type="term" value="C:membrane"/>
    <property type="evidence" value="ECO:0007669"/>
    <property type="project" value="UniProtKB-SubCell"/>
</dbReference>
<evidence type="ECO:0000313" key="16">
    <source>
        <dbReference type="Proteomes" id="UP000001568"/>
    </source>
</evidence>
<evidence type="ECO:0000256" key="3">
    <source>
        <dbReference type="ARBA" id="ARBA00007931"/>
    </source>
</evidence>
<dbReference type="KEGG" id="olu:OSTLU_33078"/>
<evidence type="ECO:0000256" key="8">
    <source>
        <dbReference type="ARBA" id="ARBA00022833"/>
    </source>
</evidence>
<dbReference type="Proteomes" id="UP000001568">
    <property type="component" value="Chromosome 8"/>
</dbReference>
<dbReference type="Pfam" id="PF02163">
    <property type="entry name" value="Peptidase_M50"/>
    <property type="match status" value="1"/>
</dbReference>
<dbReference type="eggNOG" id="ENOG502SB6S">
    <property type="taxonomic scope" value="Eukaryota"/>
</dbReference>
<evidence type="ECO:0000256" key="12">
    <source>
        <dbReference type="SAM" id="MobiDB-lite"/>
    </source>
</evidence>
<dbReference type="PANTHER" id="PTHR39188:SF3">
    <property type="entry name" value="STAGE IV SPORULATION PROTEIN FB"/>
    <property type="match status" value="1"/>
</dbReference>
<dbReference type="OMA" id="PWYSRSP"/>
<dbReference type="RefSeq" id="XP_001419355.1">
    <property type="nucleotide sequence ID" value="XM_001419318.1"/>
</dbReference>
<evidence type="ECO:0000259" key="14">
    <source>
        <dbReference type="Pfam" id="PF02163"/>
    </source>
</evidence>
<dbReference type="GO" id="GO:0008237">
    <property type="term" value="F:metallopeptidase activity"/>
    <property type="evidence" value="ECO:0007669"/>
    <property type="project" value="UniProtKB-KW"/>
</dbReference>
<dbReference type="GO" id="GO:0046872">
    <property type="term" value="F:metal ion binding"/>
    <property type="evidence" value="ECO:0007669"/>
    <property type="project" value="UniProtKB-KW"/>
</dbReference>
<comment type="subcellular location">
    <subcellularLocation>
        <location evidence="2">Membrane</location>
        <topology evidence="2">Multi-pass membrane protein</topology>
    </subcellularLocation>
</comment>
<keyword evidence="4" id="KW-0645">Protease</keyword>
<evidence type="ECO:0000256" key="4">
    <source>
        <dbReference type="ARBA" id="ARBA00022670"/>
    </source>
</evidence>
<sequence length="315" mass="34050">MSSGGARATDDVVPMNPFQRSDAPSAPSQSAEPFPAIGNPVFTPRADDAETNEPWYSRSPKLFTIMGIDVHVSPLLYTYIVFTLVLAAFSASFFLFALQAFASVLLFFTVLVHELGHCAAARAVGGQVSHILLWPLGGLAYVNVDATDAKGDFFVSFAGPLTHAPMLAGWVASFALATGSTDISEWPRDNFVGALAYEGCWLNIFLFLFNVCIPAYPLDGCRMLMALLAMCSVSLTTTATTIICLSTVMSLGVIAYGFWLVRVMPVFVGAFTLAETYKLYTLLKSGALEEHPSFAKYNAMSGRRNTNTSWNVQAV</sequence>
<gene>
    <name evidence="15" type="ORF">OSTLU_33078</name>
</gene>
<dbReference type="OrthoDB" id="497749at2759"/>
<evidence type="ECO:0000256" key="5">
    <source>
        <dbReference type="ARBA" id="ARBA00022692"/>
    </source>
</evidence>
<dbReference type="PANTHER" id="PTHR39188">
    <property type="entry name" value="MEMBRANE-ASSOCIATED ZINC METALLOPROTEASE M50B"/>
    <property type="match status" value="1"/>
</dbReference>
<organism evidence="15 16">
    <name type="scientific">Ostreococcus lucimarinus (strain CCE9901)</name>
    <dbReference type="NCBI Taxonomy" id="436017"/>
    <lineage>
        <taxon>Eukaryota</taxon>
        <taxon>Viridiplantae</taxon>
        <taxon>Chlorophyta</taxon>
        <taxon>Mamiellophyceae</taxon>
        <taxon>Mamiellales</taxon>
        <taxon>Bathycoccaceae</taxon>
        <taxon>Ostreococcus</taxon>
    </lineage>
</organism>
<feature type="transmembrane region" description="Helical" evidence="13">
    <location>
        <begin position="62"/>
        <end position="86"/>
    </location>
</feature>
<keyword evidence="6" id="KW-0479">Metal-binding</keyword>
<reference evidence="15 16" key="1">
    <citation type="journal article" date="2007" name="Proc. Natl. Acad. Sci. U.S.A.">
        <title>The tiny eukaryote Ostreococcus provides genomic insights into the paradox of plankton speciation.</title>
        <authorList>
            <person name="Palenik B."/>
            <person name="Grimwood J."/>
            <person name="Aerts A."/>
            <person name="Rouze P."/>
            <person name="Salamov A."/>
            <person name="Putnam N."/>
            <person name="Dupont C."/>
            <person name="Jorgensen R."/>
            <person name="Derelle E."/>
            <person name="Rombauts S."/>
            <person name="Zhou K."/>
            <person name="Otillar R."/>
            <person name="Merchant S.S."/>
            <person name="Podell S."/>
            <person name="Gaasterland T."/>
            <person name="Napoli C."/>
            <person name="Gendler K."/>
            <person name="Manuell A."/>
            <person name="Tai V."/>
            <person name="Vallon O."/>
            <person name="Piganeau G."/>
            <person name="Jancek S."/>
            <person name="Heijde M."/>
            <person name="Jabbari K."/>
            <person name="Bowler C."/>
            <person name="Lohr M."/>
            <person name="Robbens S."/>
            <person name="Werner G."/>
            <person name="Dubchak I."/>
            <person name="Pazour G.J."/>
            <person name="Ren Q."/>
            <person name="Paulsen I."/>
            <person name="Delwiche C."/>
            <person name="Schmutz J."/>
            <person name="Rokhsar D."/>
            <person name="Van de Peer Y."/>
            <person name="Moreau H."/>
            <person name="Grigoriev I.V."/>
        </authorList>
    </citation>
    <scope>NUCLEOTIDE SEQUENCE [LARGE SCALE GENOMIC DNA]</scope>
    <source>
        <strain evidence="15 16">CCE9901</strain>
    </source>
</reference>
<protein>
    <recommendedName>
        <fullName evidence="14">Peptidase M50 domain-containing protein</fullName>
    </recommendedName>
</protein>
<feature type="transmembrane region" description="Helical" evidence="13">
    <location>
        <begin position="225"/>
        <end position="248"/>
    </location>
</feature>
<dbReference type="EMBL" id="CP000588">
    <property type="protein sequence ID" value="ABO97648.1"/>
    <property type="molecule type" value="Genomic_DNA"/>
</dbReference>
<keyword evidence="7" id="KW-0378">Hydrolase</keyword>
<proteinExistence type="inferred from homology"/>
<dbReference type="Gramene" id="ABO97648">
    <property type="protein sequence ID" value="ABO97648"/>
    <property type="gene ID" value="OSTLU_33078"/>
</dbReference>
<keyword evidence="9 13" id="KW-1133">Transmembrane helix</keyword>
<keyword evidence="16" id="KW-1185">Reference proteome</keyword>
<dbReference type="HOGENOM" id="CLU_883940_0_0_1"/>
<feature type="domain" description="Peptidase M50" evidence="14">
    <location>
        <begin position="102"/>
        <end position="164"/>
    </location>
</feature>
<feature type="transmembrane region" description="Helical" evidence="13">
    <location>
        <begin position="119"/>
        <end position="142"/>
    </location>
</feature>
<comment type="cofactor">
    <cofactor evidence="1">
        <name>Zn(2+)</name>
        <dbReference type="ChEBI" id="CHEBI:29105"/>
    </cofactor>
</comment>
<feature type="transmembrane region" description="Helical" evidence="13">
    <location>
        <begin position="93"/>
        <end position="113"/>
    </location>
</feature>
<evidence type="ECO:0000256" key="1">
    <source>
        <dbReference type="ARBA" id="ARBA00001947"/>
    </source>
</evidence>
<keyword evidence="8" id="KW-0862">Zinc</keyword>
<dbReference type="AlphaFoldDB" id="A4S1F2"/>
<accession>A4S1F2</accession>
<evidence type="ECO:0000256" key="9">
    <source>
        <dbReference type="ARBA" id="ARBA00022989"/>
    </source>
</evidence>
<evidence type="ECO:0000313" key="15">
    <source>
        <dbReference type="EMBL" id="ABO97648.1"/>
    </source>
</evidence>
<feature type="transmembrane region" description="Helical" evidence="13">
    <location>
        <begin position="154"/>
        <end position="179"/>
    </location>
</feature>
<dbReference type="GO" id="GO:0006508">
    <property type="term" value="P:proteolysis"/>
    <property type="evidence" value="ECO:0007669"/>
    <property type="project" value="UniProtKB-KW"/>
</dbReference>
<feature type="transmembrane region" description="Helical" evidence="13">
    <location>
        <begin position="191"/>
        <end position="213"/>
    </location>
</feature>